<evidence type="ECO:0000313" key="2">
    <source>
        <dbReference type="EMBL" id="KYN06557.1"/>
    </source>
</evidence>
<dbReference type="EMBL" id="KQ977004">
    <property type="protein sequence ID" value="KYN06557.1"/>
    <property type="molecule type" value="Genomic_DNA"/>
</dbReference>
<accession>A0A195D117</accession>
<proteinExistence type="predicted"/>
<feature type="region of interest" description="Disordered" evidence="1">
    <location>
        <begin position="299"/>
        <end position="319"/>
    </location>
</feature>
<evidence type="ECO:0000313" key="3">
    <source>
        <dbReference type="Proteomes" id="UP000078542"/>
    </source>
</evidence>
<feature type="region of interest" description="Disordered" evidence="1">
    <location>
        <begin position="210"/>
        <end position="246"/>
    </location>
</feature>
<organism evidence="2 3">
    <name type="scientific">Cyphomyrmex costatus</name>
    <dbReference type="NCBI Taxonomy" id="456900"/>
    <lineage>
        <taxon>Eukaryota</taxon>
        <taxon>Metazoa</taxon>
        <taxon>Ecdysozoa</taxon>
        <taxon>Arthropoda</taxon>
        <taxon>Hexapoda</taxon>
        <taxon>Insecta</taxon>
        <taxon>Pterygota</taxon>
        <taxon>Neoptera</taxon>
        <taxon>Endopterygota</taxon>
        <taxon>Hymenoptera</taxon>
        <taxon>Apocrita</taxon>
        <taxon>Aculeata</taxon>
        <taxon>Formicoidea</taxon>
        <taxon>Formicidae</taxon>
        <taxon>Myrmicinae</taxon>
        <taxon>Cyphomyrmex</taxon>
    </lineage>
</organism>
<evidence type="ECO:0008006" key="4">
    <source>
        <dbReference type="Google" id="ProtNLM"/>
    </source>
</evidence>
<name>A0A195D117_9HYME</name>
<sequence length="394" mass="43194">MANKTLSHPSLKEAGLTAFIPSFNVLRTGVIRNVPLDISEVDIANQFLSETVLIKFRGQFLPRSVYFMHVSFPVSPYIPRVLMCFCCLRYGHVSANCKGKSRCERCGNNKHLVPDDCPRIQLPPLCCNCGGEHLPSASNCPAFLKQKLIYTTAAIENISYVEARSKLGGPPPSSSSLPNSFHPSVFPSLPHTHIPPRRLVNYHDLVTENPLSLHSRPDMSKSYASVSSSTAPSNGRSFSSPPLDPLIQASTSAPRNFFKPSHNFKNKSSAPHAVIDNMPLRDIHNSFLYAPNGRMPSASSFPSPSFSPPAHDLPSPSLEHTSYSLPNNFPSAKHPTETNSGGLSYVIQSIISFLQKILSYIPSGLLTSLFGPDFQRIIDFLLTFSNNDTRSSLG</sequence>
<evidence type="ECO:0000256" key="1">
    <source>
        <dbReference type="SAM" id="MobiDB-lite"/>
    </source>
</evidence>
<feature type="compositionally biased region" description="Low complexity" evidence="1">
    <location>
        <begin position="220"/>
        <end position="233"/>
    </location>
</feature>
<keyword evidence="3" id="KW-1185">Reference proteome</keyword>
<dbReference type="AlphaFoldDB" id="A0A195D117"/>
<gene>
    <name evidence="2" type="ORF">ALC62_02636</name>
</gene>
<reference evidence="2 3" key="1">
    <citation type="submission" date="2016-03" db="EMBL/GenBank/DDBJ databases">
        <title>Cyphomyrmex costatus WGS genome.</title>
        <authorList>
            <person name="Nygaard S."/>
            <person name="Hu H."/>
            <person name="Boomsma J."/>
            <person name="Zhang G."/>
        </authorList>
    </citation>
    <scope>NUCLEOTIDE SEQUENCE [LARGE SCALE GENOMIC DNA]</scope>
    <source>
        <strain evidence="2">MS0001</strain>
        <tissue evidence="2">Whole body</tissue>
    </source>
</reference>
<feature type="compositionally biased region" description="Low complexity" evidence="1">
    <location>
        <begin position="299"/>
        <end position="310"/>
    </location>
</feature>
<protein>
    <recommendedName>
        <fullName evidence="4">CCHC-type domain-containing protein</fullName>
    </recommendedName>
</protein>
<dbReference type="Proteomes" id="UP000078542">
    <property type="component" value="Unassembled WGS sequence"/>
</dbReference>